<dbReference type="Proteomes" id="UP001516400">
    <property type="component" value="Unassembled WGS sequence"/>
</dbReference>
<sequence>FWISVLHKYLNLQMKKPKKRRKEMMDYREEHKGADTPFPQPAVNGPALININADQIYLDDISDDDY</sequence>
<evidence type="ECO:0000313" key="2">
    <source>
        <dbReference type="Proteomes" id="UP001516400"/>
    </source>
</evidence>
<organism evidence="1 2">
    <name type="scientific">Cryptolaemus montrouzieri</name>
    <dbReference type="NCBI Taxonomy" id="559131"/>
    <lineage>
        <taxon>Eukaryota</taxon>
        <taxon>Metazoa</taxon>
        <taxon>Ecdysozoa</taxon>
        <taxon>Arthropoda</taxon>
        <taxon>Hexapoda</taxon>
        <taxon>Insecta</taxon>
        <taxon>Pterygota</taxon>
        <taxon>Neoptera</taxon>
        <taxon>Endopterygota</taxon>
        <taxon>Coleoptera</taxon>
        <taxon>Polyphaga</taxon>
        <taxon>Cucujiformia</taxon>
        <taxon>Coccinelloidea</taxon>
        <taxon>Coccinellidae</taxon>
        <taxon>Scymninae</taxon>
        <taxon>Scymnini</taxon>
        <taxon>Cryptolaemus</taxon>
    </lineage>
</organism>
<evidence type="ECO:0000313" key="1">
    <source>
        <dbReference type="EMBL" id="KAL3270148.1"/>
    </source>
</evidence>
<protein>
    <submittedName>
        <fullName evidence="1">Uncharacterized protein</fullName>
    </submittedName>
</protein>
<keyword evidence="2" id="KW-1185">Reference proteome</keyword>
<gene>
    <name evidence="1" type="ORF">HHI36_009206</name>
</gene>
<feature type="non-terminal residue" evidence="1">
    <location>
        <position position="1"/>
    </location>
</feature>
<comment type="caution">
    <text evidence="1">The sequence shown here is derived from an EMBL/GenBank/DDBJ whole genome shotgun (WGS) entry which is preliminary data.</text>
</comment>
<dbReference type="EMBL" id="JABFTP020000021">
    <property type="protein sequence ID" value="KAL3270148.1"/>
    <property type="molecule type" value="Genomic_DNA"/>
</dbReference>
<accession>A0ABD2MUP3</accession>
<name>A0ABD2MUP3_9CUCU</name>
<dbReference type="AlphaFoldDB" id="A0ABD2MUP3"/>
<proteinExistence type="predicted"/>
<reference evidence="1 2" key="1">
    <citation type="journal article" date="2021" name="BMC Biol.">
        <title>Horizontally acquired antibacterial genes associated with adaptive radiation of ladybird beetles.</title>
        <authorList>
            <person name="Li H.S."/>
            <person name="Tang X.F."/>
            <person name="Huang Y.H."/>
            <person name="Xu Z.Y."/>
            <person name="Chen M.L."/>
            <person name="Du X.Y."/>
            <person name="Qiu B.Y."/>
            <person name="Chen P.T."/>
            <person name="Zhang W."/>
            <person name="Slipinski A."/>
            <person name="Escalona H.E."/>
            <person name="Waterhouse R.M."/>
            <person name="Zwick A."/>
            <person name="Pang H."/>
        </authorList>
    </citation>
    <scope>NUCLEOTIDE SEQUENCE [LARGE SCALE GENOMIC DNA]</scope>
    <source>
        <strain evidence="1">SYSU2018</strain>
    </source>
</reference>